<feature type="compositionally biased region" description="Acidic residues" evidence="2">
    <location>
        <begin position="641"/>
        <end position="655"/>
    </location>
</feature>
<protein>
    <submittedName>
        <fullName evidence="5">Peptidoglycan-binding protein</fullName>
    </submittedName>
</protein>
<evidence type="ECO:0000259" key="4">
    <source>
        <dbReference type="Pfam" id="PF01471"/>
    </source>
</evidence>
<reference evidence="5 6" key="1">
    <citation type="submission" date="2022-03" db="EMBL/GenBank/DDBJ databases">
        <title>Ignatzschineria rhizosphaerae HR5S32.</title>
        <authorList>
            <person name="Sun J.Q."/>
            <person name="Feng J.Y."/>
        </authorList>
    </citation>
    <scope>NUCLEOTIDE SEQUENCE [LARGE SCALE GENOMIC DNA]</scope>
    <source>
        <strain evidence="5 6">HR5S32</strain>
    </source>
</reference>
<keyword evidence="1" id="KW-0175">Coiled coil</keyword>
<feature type="signal peptide" evidence="3">
    <location>
        <begin position="1"/>
        <end position="23"/>
    </location>
</feature>
<feature type="domain" description="Peptidoglycan binding-like" evidence="4">
    <location>
        <begin position="322"/>
        <end position="364"/>
    </location>
</feature>
<feature type="domain" description="Peptidoglycan binding-like" evidence="4">
    <location>
        <begin position="523"/>
        <end position="562"/>
    </location>
</feature>
<evidence type="ECO:0000313" key="5">
    <source>
        <dbReference type="EMBL" id="UNM96121.1"/>
    </source>
</evidence>
<feature type="compositionally biased region" description="Basic and acidic residues" evidence="2">
    <location>
        <begin position="669"/>
        <end position="683"/>
    </location>
</feature>
<accession>A0ABY3X5U6</accession>
<name>A0ABY3X5U6_9GAMM</name>
<gene>
    <name evidence="5" type="ORF">MMG00_13125</name>
</gene>
<dbReference type="Gene3D" id="1.10.101.10">
    <property type="entry name" value="PGBD-like superfamily/PGBD"/>
    <property type="match status" value="5"/>
</dbReference>
<evidence type="ECO:0000256" key="1">
    <source>
        <dbReference type="SAM" id="Coils"/>
    </source>
</evidence>
<dbReference type="InterPro" id="IPR036365">
    <property type="entry name" value="PGBD-like_sf"/>
</dbReference>
<feature type="coiled-coil region" evidence="1">
    <location>
        <begin position="453"/>
        <end position="493"/>
    </location>
</feature>
<feature type="domain" description="Peptidoglycan binding-like" evidence="4">
    <location>
        <begin position="832"/>
        <end position="873"/>
    </location>
</feature>
<evidence type="ECO:0000313" key="6">
    <source>
        <dbReference type="Proteomes" id="UP000829542"/>
    </source>
</evidence>
<dbReference type="InterPro" id="IPR002477">
    <property type="entry name" value="Peptidoglycan-bd-like"/>
</dbReference>
<feature type="domain" description="Peptidoglycan binding-like" evidence="4">
    <location>
        <begin position="696"/>
        <end position="751"/>
    </location>
</feature>
<dbReference type="EMBL" id="CP093379">
    <property type="protein sequence ID" value="UNM96121.1"/>
    <property type="molecule type" value="Genomic_DNA"/>
</dbReference>
<evidence type="ECO:0000256" key="2">
    <source>
        <dbReference type="SAM" id="MobiDB-lite"/>
    </source>
</evidence>
<proteinExistence type="predicted"/>
<dbReference type="Proteomes" id="UP000829542">
    <property type="component" value="Chromosome"/>
</dbReference>
<dbReference type="Pfam" id="PF01471">
    <property type="entry name" value="PG_binding_1"/>
    <property type="match status" value="6"/>
</dbReference>
<keyword evidence="6" id="KW-1185">Reference proteome</keyword>
<sequence length="1045" mass="116707">MRKAILKVALSSILALSLGSANSLIDIIKDSQNPEVQSLVQYQNDKNLYFKDAYGFTLIDYVYAKNNPELVKWLESQNIQSGVTPALIQRAQIWLFLLNYPVDNLEGNFTRAFQEDILNYQRKNNLTEIAQITPEWFIDLEHDAITSLLTDIEKANPTLSEAALQLELINTLQERLPSSVELNQLLTTNNILNATNHKVLFEIIPQDQKQTPYEMLLELDFLDKTPQNTELKALPESLMTYFDFTADEIQNITKNPRSQKTLTLQTWLRIAGYFPPPLVIDGINGANSRNAIKRYQTDIGQPADGIPHVRWEEPLETLIRTKAQQQLHQLEFYTRAIHGRNDAATRNAIRRFEKSVGLPETGTLAPSVLFHLFNANFLPKEAIITPDVTITPIDSISNAAAPTQEVAITEENTSQNKDVTGNLEDETLIEENSKAQHHFVLTPIVQETLTLVIKQQKEAQEQAKIEAEIAAKKAEEEAKKAEFTAKLKALAELEEPIQLFSLSRAEVDQLIINARRSDIFFTQVALHLLNLYDGDIDGANGPATRDAIRRFEKALGQRETGEILPRWQTPLRQMMYRMVQYRLTQDGFYEGDIDGITGPGTRNAIIAYEKANHTEEVGRLTPALLLTLFNTDLNRSIDSSIDPEEIPTDSPEDVTNDGTAPVSAEEDRELQADSNKNDEQYRSSVKDLDLSHAKSTEEIALIQLQLAYLGFYTGTIDGLTGPVSTRAITAFQKAFELPTSGKLDKRTQEKLEIENINKFQRYLQRTGYMKDAATGTMGPKSRRAVGILKNRYGYNVNEALDIPAYLILIDEEQGTTIAKEYYDKVIKAREEEEAIKDTQSYLIGFGILNDKVDGKIGPATERAISAYRSQQGLSKGNQIDDALLESFKKGTPKQAQSYLQQLGYPVKPDGIFGNNSKKQLNVFLKSQNKPASDIVTATILMDLKIALDARLASRSSANSNVATPRKTGTAPQLQKGLQEESVILSNAPSSTVNGSLQVIKNNSGAVVGCKVRNITMAADWCSGKKNGSSCRVLYKNGRVLSMNCR</sequence>
<dbReference type="RefSeq" id="WP_242149084.1">
    <property type="nucleotide sequence ID" value="NZ_CP093379.1"/>
</dbReference>
<keyword evidence="3" id="KW-0732">Signal</keyword>
<feature type="region of interest" description="Disordered" evidence="2">
    <location>
        <begin position="637"/>
        <end position="683"/>
    </location>
</feature>
<feature type="domain" description="Peptidoglycan binding-like" evidence="4">
    <location>
        <begin position="577"/>
        <end position="625"/>
    </location>
</feature>
<feature type="chain" id="PRO_5047547600" evidence="3">
    <location>
        <begin position="24"/>
        <end position="1045"/>
    </location>
</feature>
<evidence type="ECO:0000256" key="3">
    <source>
        <dbReference type="SAM" id="SignalP"/>
    </source>
</evidence>
<dbReference type="SUPFAM" id="SSF47090">
    <property type="entry name" value="PGBD-like"/>
    <property type="match status" value="6"/>
</dbReference>
<dbReference type="InterPro" id="IPR036366">
    <property type="entry name" value="PGBDSf"/>
</dbReference>
<feature type="domain" description="Peptidoglycan binding-like" evidence="4">
    <location>
        <begin position="260"/>
        <end position="307"/>
    </location>
</feature>
<organism evidence="5 6">
    <name type="scientific">Ignatzschineria rhizosphaerae</name>
    <dbReference type="NCBI Taxonomy" id="2923279"/>
    <lineage>
        <taxon>Bacteria</taxon>
        <taxon>Pseudomonadati</taxon>
        <taxon>Pseudomonadota</taxon>
        <taxon>Gammaproteobacteria</taxon>
        <taxon>Cardiobacteriales</taxon>
        <taxon>Ignatzschineriaceae</taxon>
        <taxon>Ignatzschineria</taxon>
    </lineage>
</organism>